<name>A0A0B0EJ07_9BACT</name>
<evidence type="ECO:0000313" key="2">
    <source>
        <dbReference type="EMBL" id="KHE90680.1"/>
    </source>
</evidence>
<comment type="caution">
    <text evidence="2">The sequence shown here is derived from an EMBL/GenBank/DDBJ whole genome shotgun (WGS) entry which is preliminary data.</text>
</comment>
<organism evidence="2 3">
    <name type="scientific">Candidatus Scalindua brodae</name>
    <dbReference type="NCBI Taxonomy" id="237368"/>
    <lineage>
        <taxon>Bacteria</taxon>
        <taxon>Pseudomonadati</taxon>
        <taxon>Planctomycetota</taxon>
        <taxon>Candidatus Brocadiia</taxon>
        <taxon>Candidatus Brocadiales</taxon>
        <taxon>Candidatus Scalinduaceae</taxon>
        <taxon>Candidatus Scalindua</taxon>
    </lineage>
</organism>
<dbReference type="Pfam" id="PF04149">
    <property type="entry name" value="DUF397"/>
    <property type="match status" value="1"/>
</dbReference>
<protein>
    <recommendedName>
        <fullName evidence="1">DUF397 domain-containing protein</fullName>
    </recommendedName>
</protein>
<accession>A0A0B0EJ07</accession>
<gene>
    <name evidence="2" type="ORF">SCABRO_03576</name>
</gene>
<proteinExistence type="predicted"/>
<dbReference type="AlphaFoldDB" id="A0A0B0EJ07"/>
<evidence type="ECO:0000259" key="1">
    <source>
        <dbReference type="Pfam" id="PF04149"/>
    </source>
</evidence>
<sequence>MARKNNNLNFIKSSVCPQKFCVEVALGENGVHVRNSVTPSRQIKFNYEEWQAFIKGVKRNEFDFNKI</sequence>
<dbReference type="Proteomes" id="UP000030652">
    <property type="component" value="Unassembled WGS sequence"/>
</dbReference>
<dbReference type="InterPro" id="IPR007278">
    <property type="entry name" value="DUF397"/>
</dbReference>
<evidence type="ECO:0000313" key="3">
    <source>
        <dbReference type="Proteomes" id="UP000030652"/>
    </source>
</evidence>
<reference evidence="2 3" key="1">
    <citation type="submission" date="2014-10" db="EMBL/GenBank/DDBJ databases">
        <title>Draft genome of anammox bacterium scalindua brodae, obtained using differential coverage binning of sequence data from two enrichment reactors.</title>
        <authorList>
            <person name="Speth D.R."/>
            <person name="Russ L."/>
            <person name="Kartal B."/>
            <person name="Op den Camp H.J."/>
            <person name="Dutilh B.E."/>
            <person name="Jetten M.S."/>
        </authorList>
    </citation>
    <scope>NUCLEOTIDE SEQUENCE [LARGE SCALE GENOMIC DNA]</scope>
    <source>
        <strain evidence="2">RU1</strain>
    </source>
</reference>
<feature type="domain" description="DUF397" evidence="1">
    <location>
        <begin position="9"/>
        <end position="58"/>
    </location>
</feature>
<dbReference type="EMBL" id="JRYO01000247">
    <property type="protein sequence ID" value="KHE90680.1"/>
    <property type="molecule type" value="Genomic_DNA"/>
</dbReference>